<comment type="caution">
    <text evidence="5">The sequence shown here is derived from an EMBL/GenBank/DDBJ whole genome shotgun (WGS) entry which is preliminary data.</text>
</comment>
<name>A0A644VPF7_9ZZZZ</name>
<dbReference type="PANTHER" id="PTHR33154">
    <property type="entry name" value="TRANSCRIPTIONAL REGULATOR, ARSR FAMILY"/>
    <property type="match status" value="1"/>
</dbReference>
<protein>
    <recommendedName>
        <fullName evidence="4">HTH arsR-type domain-containing protein</fullName>
    </recommendedName>
</protein>
<accession>A0A644VPF7</accession>
<dbReference type="PRINTS" id="PR00778">
    <property type="entry name" value="HTHARSR"/>
</dbReference>
<dbReference type="PANTHER" id="PTHR33154:SF18">
    <property type="entry name" value="ARSENICAL RESISTANCE OPERON REPRESSOR"/>
    <property type="match status" value="1"/>
</dbReference>
<dbReference type="InterPro" id="IPR051081">
    <property type="entry name" value="HTH_MetalResp_TranReg"/>
</dbReference>
<feature type="domain" description="HTH arsR-type" evidence="4">
    <location>
        <begin position="1"/>
        <end position="91"/>
    </location>
</feature>
<dbReference type="AlphaFoldDB" id="A0A644VPF7"/>
<evidence type="ECO:0000256" key="1">
    <source>
        <dbReference type="ARBA" id="ARBA00023015"/>
    </source>
</evidence>
<dbReference type="SUPFAM" id="SSF46785">
    <property type="entry name" value="Winged helix' DNA-binding domain"/>
    <property type="match status" value="1"/>
</dbReference>
<dbReference type="GO" id="GO:0003700">
    <property type="term" value="F:DNA-binding transcription factor activity"/>
    <property type="evidence" value="ECO:0007669"/>
    <property type="project" value="InterPro"/>
</dbReference>
<evidence type="ECO:0000259" key="4">
    <source>
        <dbReference type="PROSITE" id="PS50987"/>
    </source>
</evidence>
<dbReference type="SMART" id="SM00419">
    <property type="entry name" value="HTH_CRP"/>
    <property type="match status" value="1"/>
</dbReference>
<dbReference type="InterPro" id="IPR036388">
    <property type="entry name" value="WH-like_DNA-bd_sf"/>
</dbReference>
<organism evidence="5">
    <name type="scientific">bioreactor metagenome</name>
    <dbReference type="NCBI Taxonomy" id="1076179"/>
    <lineage>
        <taxon>unclassified sequences</taxon>
        <taxon>metagenomes</taxon>
        <taxon>ecological metagenomes</taxon>
    </lineage>
</organism>
<keyword evidence="1" id="KW-0805">Transcription regulation</keyword>
<dbReference type="EMBL" id="VSSQ01000386">
    <property type="protein sequence ID" value="MPL93236.1"/>
    <property type="molecule type" value="Genomic_DNA"/>
</dbReference>
<dbReference type="InterPro" id="IPR036390">
    <property type="entry name" value="WH_DNA-bd_sf"/>
</dbReference>
<dbReference type="Pfam" id="PF01022">
    <property type="entry name" value="HTH_5"/>
    <property type="match status" value="1"/>
</dbReference>
<sequence>MESILSISKALGEKNRLRVFLALMDTEELCVCDVGDFLGLAPATVSRHMSILHQAGLIESEKRGRWVYYRMGTAVDPRLLGWIRSSVGNDGFPAQDREKIREIVRLHRESCLCDSGGRKTTV</sequence>
<proteinExistence type="predicted"/>
<dbReference type="PROSITE" id="PS50987">
    <property type="entry name" value="HTH_ARSR_2"/>
    <property type="match status" value="1"/>
</dbReference>
<gene>
    <name evidence="5" type="ORF">SDC9_39362</name>
</gene>
<dbReference type="InterPro" id="IPR001845">
    <property type="entry name" value="HTH_ArsR_DNA-bd_dom"/>
</dbReference>
<reference evidence="5" key="1">
    <citation type="submission" date="2019-08" db="EMBL/GenBank/DDBJ databases">
        <authorList>
            <person name="Kucharzyk K."/>
            <person name="Murdoch R.W."/>
            <person name="Higgins S."/>
            <person name="Loffler F."/>
        </authorList>
    </citation>
    <scope>NUCLEOTIDE SEQUENCE</scope>
</reference>
<dbReference type="InterPro" id="IPR011991">
    <property type="entry name" value="ArsR-like_HTH"/>
</dbReference>
<dbReference type="GO" id="GO:0003677">
    <property type="term" value="F:DNA binding"/>
    <property type="evidence" value="ECO:0007669"/>
    <property type="project" value="UniProtKB-KW"/>
</dbReference>
<dbReference type="SMART" id="SM00418">
    <property type="entry name" value="HTH_ARSR"/>
    <property type="match status" value="1"/>
</dbReference>
<dbReference type="InterPro" id="IPR012318">
    <property type="entry name" value="HTH_CRP"/>
</dbReference>
<dbReference type="CDD" id="cd00090">
    <property type="entry name" value="HTH_ARSR"/>
    <property type="match status" value="1"/>
</dbReference>
<keyword evidence="2" id="KW-0238">DNA-binding</keyword>
<dbReference type="Gene3D" id="1.10.10.10">
    <property type="entry name" value="Winged helix-like DNA-binding domain superfamily/Winged helix DNA-binding domain"/>
    <property type="match status" value="1"/>
</dbReference>
<keyword evidence="3" id="KW-0804">Transcription</keyword>
<evidence type="ECO:0000256" key="3">
    <source>
        <dbReference type="ARBA" id="ARBA00023163"/>
    </source>
</evidence>
<evidence type="ECO:0000313" key="5">
    <source>
        <dbReference type="EMBL" id="MPL93236.1"/>
    </source>
</evidence>
<evidence type="ECO:0000256" key="2">
    <source>
        <dbReference type="ARBA" id="ARBA00023125"/>
    </source>
</evidence>
<dbReference type="NCBIfam" id="NF033788">
    <property type="entry name" value="HTH_metalloreg"/>
    <property type="match status" value="1"/>
</dbReference>